<dbReference type="RefSeq" id="WP_110468028.1">
    <property type="nucleotide sequence ID" value="NZ_QJSP01000002.1"/>
</dbReference>
<dbReference type="AlphaFoldDB" id="A0A318RUB5"/>
<sequence>MDTNQWQGAATRAELITKGHTPSEIRTALIGNTIRSLAPGIYASPALWNESMETRHGELSKATLRKLGGNYVLGAQSAAAVYGLPLWGVDPRVVHLVQPTNNSGTGSRNSKRIRIHRDARRTASLRIDGVLVSSPARAIVDLARRSSTASAVVTGDAALHRGLCTVTELLAELDVIAGFPGHPKARRAIAMMDARSESALESRSRVSMFDARLPLPTLQYEVLDAHGQFLARVDFAWVEHRVIGEADGVVKYKTDDVRSVLNREKYRADRIVEQGWRIVRWSSADLDTPRLVANRIRHALSQSRVA</sequence>
<dbReference type="Proteomes" id="UP000247591">
    <property type="component" value="Unassembled WGS sequence"/>
</dbReference>
<keyword evidence="2" id="KW-1185">Reference proteome</keyword>
<gene>
    <name evidence="1" type="ORF">DFR67_102137</name>
</gene>
<comment type="caution">
    <text evidence="1">The sequence shown here is derived from an EMBL/GenBank/DDBJ whole genome shotgun (WGS) entry which is preliminary data.</text>
</comment>
<evidence type="ECO:0000313" key="1">
    <source>
        <dbReference type="EMBL" id="PYE19999.1"/>
    </source>
</evidence>
<dbReference type="EMBL" id="QJSP01000002">
    <property type="protein sequence ID" value="PYE19999.1"/>
    <property type="molecule type" value="Genomic_DNA"/>
</dbReference>
<accession>A0A318RUB5</accession>
<name>A0A318RUB5_WILLI</name>
<evidence type="ECO:0000313" key="2">
    <source>
        <dbReference type="Proteomes" id="UP000247591"/>
    </source>
</evidence>
<dbReference type="OrthoDB" id="5517693at2"/>
<proteinExistence type="predicted"/>
<protein>
    <submittedName>
        <fullName evidence="1">Uncharacterized protein</fullName>
    </submittedName>
</protein>
<reference evidence="1 2" key="1">
    <citation type="submission" date="2018-06" db="EMBL/GenBank/DDBJ databases">
        <title>Genomic Encyclopedia of Type Strains, Phase IV (KMG-IV): sequencing the most valuable type-strain genomes for metagenomic binning, comparative biology and taxonomic classification.</title>
        <authorList>
            <person name="Goeker M."/>
        </authorList>
    </citation>
    <scope>NUCLEOTIDE SEQUENCE [LARGE SCALE GENOMIC DNA]</scope>
    <source>
        <strain evidence="1 2">DSM 45521</strain>
    </source>
</reference>
<organism evidence="1 2">
    <name type="scientific">Williamsia limnetica</name>
    <dbReference type="NCBI Taxonomy" id="882452"/>
    <lineage>
        <taxon>Bacteria</taxon>
        <taxon>Bacillati</taxon>
        <taxon>Actinomycetota</taxon>
        <taxon>Actinomycetes</taxon>
        <taxon>Mycobacteriales</taxon>
        <taxon>Nocardiaceae</taxon>
        <taxon>Williamsia</taxon>
    </lineage>
</organism>